<keyword evidence="1 4" id="KW-0808">Transferase</keyword>
<dbReference type="InterPro" id="IPR016181">
    <property type="entry name" value="Acyl_CoA_acyltransferase"/>
</dbReference>
<organism evidence="4 5">
    <name type="scientific">Robinsoniella peoriensis</name>
    <dbReference type="NCBI Taxonomy" id="180332"/>
    <lineage>
        <taxon>Bacteria</taxon>
        <taxon>Bacillati</taxon>
        <taxon>Bacillota</taxon>
        <taxon>Clostridia</taxon>
        <taxon>Lachnospirales</taxon>
        <taxon>Lachnospiraceae</taxon>
        <taxon>Robinsoniella</taxon>
    </lineage>
</organism>
<dbReference type="Proteomes" id="UP000306509">
    <property type="component" value="Unassembled WGS sequence"/>
</dbReference>
<protein>
    <submittedName>
        <fullName evidence="4">Putative N-acetyltransferase YjaB</fullName>
        <ecNumber evidence="4">2.3.1.-</ecNumber>
    </submittedName>
</protein>
<reference evidence="4 5" key="1">
    <citation type="journal article" date="2019" name="Anaerobe">
        <title>Detection of Robinsoniella peoriensis in multiple bone samples of a trauma patient.</title>
        <authorList>
            <person name="Schrottner P."/>
            <person name="Hartwich K."/>
            <person name="Bunk B."/>
            <person name="Schober I."/>
            <person name="Helbig S."/>
            <person name="Rudolph W.W."/>
            <person name="Gunzer F."/>
        </authorList>
    </citation>
    <scope>NUCLEOTIDE SEQUENCE [LARGE SCALE GENOMIC DNA]</scope>
    <source>
        <strain evidence="4 5">DSM 106044</strain>
    </source>
</reference>
<dbReference type="PANTHER" id="PTHR43800:SF1">
    <property type="entry name" value="PEPTIDYL-LYSINE N-ACETYLTRANSFERASE YJAB"/>
    <property type="match status" value="1"/>
</dbReference>
<dbReference type="EMBL" id="QGQD01000083">
    <property type="protein sequence ID" value="TLC98831.1"/>
    <property type="molecule type" value="Genomic_DNA"/>
</dbReference>
<accession>A0A4U8Q268</accession>
<dbReference type="PANTHER" id="PTHR43800">
    <property type="entry name" value="PEPTIDYL-LYSINE N-ACETYLTRANSFERASE YJAB"/>
    <property type="match status" value="1"/>
</dbReference>
<evidence type="ECO:0000256" key="2">
    <source>
        <dbReference type="ARBA" id="ARBA00023315"/>
    </source>
</evidence>
<sequence length="147" mass="16946">MIREFVENDLERVMQIWLDTNLTAHKFISRDYWEDHFDMVLESLPGAEIYVYEINGNVLGFIGIVNGYIAGLFVDARVQSKGIGHSLLTVAKNKYPVLTLHVYRKNERAIEFYKDEGFVVEEKKQDPVVGEDEYKMLYRSCSMAVGG</sequence>
<evidence type="ECO:0000256" key="1">
    <source>
        <dbReference type="ARBA" id="ARBA00022679"/>
    </source>
</evidence>
<evidence type="ECO:0000313" key="4">
    <source>
        <dbReference type="EMBL" id="TLC98831.1"/>
    </source>
</evidence>
<dbReference type="CDD" id="cd04301">
    <property type="entry name" value="NAT_SF"/>
    <property type="match status" value="1"/>
</dbReference>
<dbReference type="STRING" id="180332.GCA_000797495_05880"/>
<evidence type="ECO:0000313" key="5">
    <source>
        <dbReference type="Proteomes" id="UP000306509"/>
    </source>
</evidence>
<keyword evidence="2 4" id="KW-0012">Acyltransferase</keyword>
<dbReference type="PROSITE" id="PS51186">
    <property type="entry name" value="GNAT"/>
    <property type="match status" value="1"/>
</dbReference>
<dbReference type="OrthoDB" id="88131at2"/>
<dbReference type="RefSeq" id="WP_027295765.1">
    <property type="nucleotide sequence ID" value="NZ_CABMJZ010000123.1"/>
</dbReference>
<feature type="domain" description="N-acetyltransferase" evidence="3">
    <location>
        <begin position="1"/>
        <end position="139"/>
    </location>
</feature>
<proteinExistence type="predicted"/>
<keyword evidence="5" id="KW-1185">Reference proteome</keyword>
<dbReference type="SUPFAM" id="SSF55729">
    <property type="entry name" value="Acyl-CoA N-acyltransferases (Nat)"/>
    <property type="match status" value="1"/>
</dbReference>
<dbReference type="EC" id="2.3.1.-" evidence="4"/>
<dbReference type="Pfam" id="PF13508">
    <property type="entry name" value="Acetyltransf_7"/>
    <property type="match status" value="1"/>
</dbReference>
<evidence type="ECO:0000259" key="3">
    <source>
        <dbReference type="PROSITE" id="PS51186"/>
    </source>
</evidence>
<dbReference type="GO" id="GO:0016747">
    <property type="term" value="F:acyltransferase activity, transferring groups other than amino-acyl groups"/>
    <property type="evidence" value="ECO:0007669"/>
    <property type="project" value="InterPro"/>
</dbReference>
<gene>
    <name evidence="4" type="primary">yjaB</name>
    <name evidence="4" type="ORF">DSM106044_04366</name>
</gene>
<name>A0A4U8Q268_9FIRM</name>
<dbReference type="Gene3D" id="3.40.630.30">
    <property type="match status" value="1"/>
</dbReference>
<dbReference type="InterPro" id="IPR000182">
    <property type="entry name" value="GNAT_dom"/>
</dbReference>
<comment type="caution">
    <text evidence="4">The sequence shown here is derived from an EMBL/GenBank/DDBJ whole genome shotgun (WGS) entry which is preliminary data.</text>
</comment>
<dbReference type="AlphaFoldDB" id="A0A4U8Q268"/>